<accession>A0ABY6AWZ2</accession>
<evidence type="ECO:0000313" key="2">
    <source>
        <dbReference type="EMBL" id="UXH77115.1"/>
    </source>
</evidence>
<reference evidence="2" key="1">
    <citation type="submission" date="2022-10" db="EMBL/GenBank/DDBJ databases">
        <title>Characterization and whole genome sequencing of a new Roseateles species, isolated from fresh water.</title>
        <authorList>
            <person name="Guliayeva D.Y."/>
            <person name="Akhremchuk A.E."/>
            <person name="Sikolenko M.A."/>
            <person name="Valentovich L.N."/>
            <person name="Sidarenka A.V."/>
        </authorList>
    </citation>
    <scope>NUCLEOTIDE SEQUENCE</scope>
    <source>
        <strain evidence="2">BIM B-1768</strain>
    </source>
</reference>
<feature type="compositionally biased region" description="Low complexity" evidence="1">
    <location>
        <begin position="148"/>
        <end position="158"/>
    </location>
</feature>
<protein>
    <submittedName>
        <fullName evidence="2">DUF3619 family protein</fullName>
    </submittedName>
</protein>
<dbReference type="Pfam" id="PF12279">
    <property type="entry name" value="DUF3619"/>
    <property type="match status" value="1"/>
</dbReference>
<feature type="region of interest" description="Disordered" evidence="1">
    <location>
        <begin position="129"/>
        <end position="165"/>
    </location>
</feature>
<gene>
    <name evidence="2" type="ORF">N4261_19165</name>
</gene>
<dbReference type="InterPro" id="IPR022064">
    <property type="entry name" value="DUF3619"/>
</dbReference>
<evidence type="ECO:0000313" key="3">
    <source>
        <dbReference type="Proteomes" id="UP001064933"/>
    </source>
</evidence>
<dbReference type="RefSeq" id="WP_261756858.1">
    <property type="nucleotide sequence ID" value="NZ_CP104562.2"/>
</dbReference>
<name>A0ABY6AWZ2_9BURK</name>
<keyword evidence="3" id="KW-1185">Reference proteome</keyword>
<proteinExistence type="predicted"/>
<sequence length="165" mass="17772">MNKNSPPTQLHQELDARVARFGLRVAAGLTEHSDSLAGDIQERLRFAREQALAKAQLARAAQPATQTTAHATGGGTLALGGGEKTPRWLKAAALLPLALLLGGLLLIQHSQWYEQIRSAAELDTEMLSKPLPPAAYSDPGFREYLSENPNDPNNPVDANAEESKE</sequence>
<dbReference type="Proteomes" id="UP001064933">
    <property type="component" value="Chromosome"/>
</dbReference>
<organism evidence="2 3">
    <name type="scientific">Roseateles amylovorans</name>
    <dbReference type="NCBI Taxonomy" id="2978473"/>
    <lineage>
        <taxon>Bacteria</taxon>
        <taxon>Pseudomonadati</taxon>
        <taxon>Pseudomonadota</taxon>
        <taxon>Betaproteobacteria</taxon>
        <taxon>Burkholderiales</taxon>
        <taxon>Sphaerotilaceae</taxon>
        <taxon>Roseateles</taxon>
    </lineage>
</organism>
<evidence type="ECO:0000256" key="1">
    <source>
        <dbReference type="SAM" id="MobiDB-lite"/>
    </source>
</evidence>
<dbReference type="EMBL" id="CP104562">
    <property type="protein sequence ID" value="UXH77115.1"/>
    <property type="molecule type" value="Genomic_DNA"/>
</dbReference>